<accession>A0ABT4Q0C9</accession>
<evidence type="ECO:0000313" key="1">
    <source>
        <dbReference type="EMBL" id="MCZ8382149.1"/>
    </source>
</evidence>
<dbReference type="EMBL" id="JAPZPY010000015">
    <property type="protein sequence ID" value="MCZ8382149.1"/>
    <property type="molecule type" value="Genomic_DNA"/>
</dbReference>
<dbReference type="NCBIfam" id="TIGR00026">
    <property type="entry name" value="hi_GC_TIGR00026"/>
    <property type="match status" value="1"/>
</dbReference>
<protein>
    <submittedName>
        <fullName evidence="1">Nitroreductase family deazaflavin-dependent oxidoreductase</fullName>
    </submittedName>
</protein>
<keyword evidence="2" id="KW-1185">Reference proteome</keyword>
<organism evidence="1 2">
    <name type="scientific">Mycobacterium hippophais</name>
    <dbReference type="NCBI Taxonomy" id="3016340"/>
    <lineage>
        <taxon>Bacteria</taxon>
        <taxon>Bacillati</taxon>
        <taxon>Actinomycetota</taxon>
        <taxon>Actinomycetes</taxon>
        <taxon>Mycobacteriales</taxon>
        <taxon>Mycobacteriaceae</taxon>
        <taxon>Mycobacterium</taxon>
    </lineage>
</organism>
<reference evidence="1" key="1">
    <citation type="submission" date="2022-12" db="EMBL/GenBank/DDBJ databases">
        <authorList>
            <person name="Deng Y."/>
            <person name="Zhang Y.-Q."/>
        </authorList>
    </citation>
    <scope>NUCLEOTIDE SEQUENCE</scope>
    <source>
        <strain evidence="1">CPCC 205372</strain>
    </source>
</reference>
<dbReference type="InterPro" id="IPR012349">
    <property type="entry name" value="Split_barrel_FMN-bd"/>
</dbReference>
<dbReference type="Gene3D" id="2.30.110.10">
    <property type="entry name" value="Electron Transport, Fmn-binding Protein, Chain A"/>
    <property type="match status" value="1"/>
</dbReference>
<name>A0ABT4Q0C9_9MYCO</name>
<sequence length="97" mass="10785">MTNPLLGRWAPHLRHMAVIEHRGRTSGRRYRTPVMAFIGDGHLRVVLNYGERSDWVRNVMAAGTAEVVNKETRFVLSSPRILSSGAGRVLHAALSPV</sequence>
<dbReference type="Proteomes" id="UP001142153">
    <property type="component" value="Unassembled WGS sequence"/>
</dbReference>
<comment type="caution">
    <text evidence="1">The sequence shown here is derived from an EMBL/GenBank/DDBJ whole genome shotgun (WGS) entry which is preliminary data.</text>
</comment>
<evidence type="ECO:0000313" key="2">
    <source>
        <dbReference type="Proteomes" id="UP001142153"/>
    </source>
</evidence>
<proteinExistence type="predicted"/>
<gene>
    <name evidence="1" type="ORF">O6P37_25090</name>
</gene>
<dbReference type="Pfam" id="PF04075">
    <property type="entry name" value="F420H2_quin_red"/>
    <property type="match status" value="1"/>
</dbReference>
<dbReference type="InterPro" id="IPR004378">
    <property type="entry name" value="F420H2_quin_Rdtase"/>
</dbReference>